<organism evidence="2 3">
    <name type="scientific">Massilia violaceinigra</name>
    <dbReference type="NCBI Taxonomy" id="2045208"/>
    <lineage>
        <taxon>Bacteria</taxon>
        <taxon>Pseudomonadati</taxon>
        <taxon>Pseudomonadota</taxon>
        <taxon>Betaproteobacteria</taxon>
        <taxon>Burkholderiales</taxon>
        <taxon>Oxalobacteraceae</taxon>
        <taxon>Telluria group</taxon>
        <taxon>Massilia</taxon>
    </lineage>
</organism>
<dbReference type="CDD" id="cd00229">
    <property type="entry name" value="SGNH_hydrolase"/>
    <property type="match status" value="1"/>
</dbReference>
<dbReference type="KEGG" id="mass:CR152_11540"/>
<protein>
    <recommendedName>
        <fullName evidence="1">SGNH hydrolase-type esterase domain-containing protein</fullName>
    </recommendedName>
</protein>
<dbReference type="InterPro" id="IPR036514">
    <property type="entry name" value="SGNH_hydro_sf"/>
</dbReference>
<name>A0A2D2DJD2_9BURK</name>
<evidence type="ECO:0000313" key="2">
    <source>
        <dbReference type="EMBL" id="ATQ75084.1"/>
    </source>
</evidence>
<dbReference type="InterPro" id="IPR013830">
    <property type="entry name" value="SGNH_hydro"/>
</dbReference>
<reference evidence="2" key="1">
    <citation type="submission" date="2017-10" db="EMBL/GenBank/DDBJ databases">
        <title>Massilia psychrophilum sp. nov., a novel purple-pigmented bacterium isolated from Tianshan glacier, Xinjiang Municipality, China.</title>
        <authorList>
            <person name="Wang H."/>
        </authorList>
    </citation>
    <scope>NUCLEOTIDE SEQUENCE [LARGE SCALE GENOMIC DNA]</scope>
    <source>
        <strain evidence="2">B2</strain>
    </source>
</reference>
<keyword evidence="3" id="KW-1185">Reference proteome</keyword>
<accession>A0A2D2DJD2</accession>
<sequence>MSKTIRLLSTYKGHRPQTILTVDDATATALLAGGLNATTDLTGGARYVPPIPPPQVLPAAFQIDANGAVSLVGAGFQVAVPTGGTRRRAVFVGDSLTQHGQPGKTGPEYQLQFSITTITSAANFGGITWIAYAMVDGRANGGVAQTVAGNLFTDSRGWVAWQAAGDTIGQYVDVSVGGWHYLKSGAYANSGITLAVRGASAPVPNATSAVQTAGSPITSDYNLIGYVAWVAGAFGDTFYDYEAFAIAGASSADILKFAPQAFLLDTEVAVIMGGVNDLPTTDAACNVTVANLKGIIDIASAKARRVYVQEIFPNPSATPAIVKNLAYVSQMIKAYCATKKNVKFVSAYGKMVNANTWVVGSGAGGRAGVFNPADNLHTQPYGGWIGGSAVVDAMSKDYPIEAPEYTTLDTWNPVLQIGSLNTNPTLRGSAGAGSGSNGITGPIPDGWTGARSGGGVQVCVTSFKPAPDGGLDLFAMAVSGAGAAGEYHEISQIVPLPTNVTAGDYVQLVAETCILSTTGNGIGTLTIYAAGGATQLPYLLQTSRAIQTFTTEAPVLKLRSFPMEILQGVTSFTMRLRVGCAYAAGVSGAGEIGFRKFRFEKCAAPVYGVQ</sequence>
<dbReference type="Gene3D" id="3.40.50.1110">
    <property type="entry name" value="SGNH hydrolase"/>
    <property type="match status" value="1"/>
</dbReference>
<proteinExistence type="predicted"/>
<dbReference type="Proteomes" id="UP000229897">
    <property type="component" value="Chromosome"/>
</dbReference>
<feature type="domain" description="SGNH hydrolase-type esterase" evidence="1">
    <location>
        <begin position="221"/>
        <end position="365"/>
    </location>
</feature>
<gene>
    <name evidence="2" type="ORF">CR152_11540</name>
</gene>
<dbReference type="EMBL" id="CP024608">
    <property type="protein sequence ID" value="ATQ75084.1"/>
    <property type="molecule type" value="Genomic_DNA"/>
</dbReference>
<evidence type="ECO:0000313" key="3">
    <source>
        <dbReference type="Proteomes" id="UP000229897"/>
    </source>
</evidence>
<dbReference type="RefSeq" id="WP_099875054.1">
    <property type="nucleotide sequence ID" value="NZ_CP024608.1"/>
</dbReference>
<dbReference type="SUPFAM" id="SSF52266">
    <property type="entry name" value="SGNH hydrolase"/>
    <property type="match status" value="1"/>
</dbReference>
<evidence type="ECO:0000259" key="1">
    <source>
        <dbReference type="Pfam" id="PF13472"/>
    </source>
</evidence>
<dbReference type="Pfam" id="PF13472">
    <property type="entry name" value="Lipase_GDSL_2"/>
    <property type="match status" value="1"/>
</dbReference>
<dbReference type="AlphaFoldDB" id="A0A2D2DJD2"/>
<dbReference type="GO" id="GO:0016788">
    <property type="term" value="F:hydrolase activity, acting on ester bonds"/>
    <property type="evidence" value="ECO:0007669"/>
    <property type="project" value="UniProtKB-ARBA"/>
</dbReference>